<evidence type="ECO:0000313" key="4">
    <source>
        <dbReference type="EMBL" id="MBB6129256.1"/>
    </source>
</evidence>
<gene>
    <name evidence="4" type="ORF">HDF22_003381</name>
    <name evidence="3" type="ORF">HDF23_005267</name>
</gene>
<evidence type="ECO:0000313" key="5">
    <source>
        <dbReference type="Proteomes" id="UP000541583"/>
    </source>
</evidence>
<keyword evidence="1" id="KW-0812">Transmembrane</keyword>
<reference evidence="5 6" key="1">
    <citation type="submission" date="2020-08" db="EMBL/GenBank/DDBJ databases">
        <title>Genomic Encyclopedia of Type Strains, Phase IV (KMG-V): Genome sequencing to study the core and pangenomes of soil and plant-associated prokaryotes.</title>
        <authorList>
            <person name="Whitman W."/>
        </authorList>
    </citation>
    <scope>NUCLEOTIDE SEQUENCE [LARGE SCALE GENOMIC DNA]</scope>
    <source>
        <strain evidence="3 5">ANJLi2</strain>
        <strain evidence="4 6">MP601</strain>
    </source>
</reference>
<sequence length="133" mass="15372">MNNNIETTITPNNSKAAAGVILLIIGGILLIREFDLFLFPDWLFSWPMWIVAWGVYMGAKYNFRKASWILITLVGLAFLLSENIADADRIIWPVAIMGFGAWIAFKPRKHKEEFYFEKPKDTFHFDKTTEPEV</sequence>
<keyword evidence="1" id="KW-0472">Membrane</keyword>
<dbReference type="STRING" id="354630.SAMN05421821_11926"/>
<dbReference type="Proteomes" id="UP000541583">
    <property type="component" value="Unassembled WGS sequence"/>
</dbReference>
<dbReference type="InterPro" id="IPR054331">
    <property type="entry name" value="LiaF_TM"/>
</dbReference>
<protein>
    <recommendedName>
        <fullName evidence="2">LiaF transmembrane domain-containing protein</fullName>
    </recommendedName>
</protein>
<proteinExistence type="predicted"/>
<feature type="transmembrane region" description="Helical" evidence="1">
    <location>
        <begin position="90"/>
        <end position="105"/>
    </location>
</feature>
<keyword evidence="1" id="KW-1133">Transmembrane helix</keyword>
<feature type="transmembrane region" description="Helical" evidence="1">
    <location>
        <begin position="43"/>
        <end position="59"/>
    </location>
</feature>
<dbReference type="Pfam" id="PF22570">
    <property type="entry name" value="LiaF-TM"/>
    <property type="match status" value="1"/>
</dbReference>
<dbReference type="EMBL" id="JACHCB010000019">
    <property type="protein sequence ID" value="MBB6112492.1"/>
    <property type="molecule type" value="Genomic_DNA"/>
</dbReference>
<feature type="domain" description="LiaF transmembrane" evidence="2">
    <location>
        <begin position="18"/>
        <end position="111"/>
    </location>
</feature>
<evidence type="ECO:0000313" key="3">
    <source>
        <dbReference type="EMBL" id="MBB6112492.1"/>
    </source>
</evidence>
<comment type="caution">
    <text evidence="4">The sequence shown here is derived from an EMBL/GenBank/DDBJ whole genome shotgun (WGS) entry which is preliminary data.</text>
</comment>
<dbReference type="RefSeq" id="WP_076377883.1">
    <property type="nucleotide sequence ID" value="NZ_FTMG01000019.1"/>
</dbReference>
<evidence type="ECO:0000259" key="2">
    <source>
        <dbReference type="Pfam" id="PF22570"/>
    </source>
</evidence>
<keyword evidence="5" id="KW-1185">Reference proteome</keyword>
<evidence type="ECO:0000313" key="6">
    <source>
        <dbReference type="Proteomes" id="UP000548326"/>
    </source>
</evidence>
<dbReference type="OrthoDB" id="799865at2"/>
<feature type="transmembrane region" description="Helical" evidence="1">
    <location>
        <begin position="66"/>
        <end position="84"/>
    </location>
</feature>
<dbReference type="AlphaFoldDB" id="A0A1N7FPQ9"/>
<dbReference type="EMBL" id="JACHCA010000008">
    <property type="protein sequence ID" value="MBB6129256.1"/>
    <property type="molecule type" value="Genomic_DNA"/>
</dbReference>
<organism evidence="4 6">
    <name type="scientific">Mucilaginibacter lappiensis</name>
    <dbReference type="NCBI Taxonomy" id="354630"/>
    <lineage>
        <taxon>Bacteria</taxon>
        <taxon>Pseudomonadati</taxon>
        <taxon>Bacteroidota</taxon>
        <taxon>Sphingobacteriia</taxon>
        <taxon>Sphingobacteriales</taxon>
        <taxon>Sphingobacteriaceae</taxon>
        <taxon>Mucilaginibacter</taxon>
    </lineage>
</organism>
<feature type="transmembrane region" description="Helical" evidence="1">
    <location>
        <begin position="12"/>
        <end position="31"/>
    </location>
</feature>
<dbReference type="Proteomes" id="UP000548326">
    <property type="component" value="Unassembled WGS sequence"/>
</dbReference>
<accession>A0A1N7FPQ9</accession>
<evidence type="ECO:0000256" key="1">
    <source>
        <dbReference type="SAM" id="Phobius"/>
    </source>
</evidence>
<name>A0A1N7FPQ9_9SPHI</name>